<feature type="compositionally biased region" description="Low complexity" evidence="1">
    <location>
        <begin position="686"/>
        <end position="699"/>
    </location>
</feature>
<name>A0AAJ6V7E6_POPEU</name>
<accession>A0AAJ6V7E6</accession>
<organism evidence="2 3">
    <name type="scientific">Populus euphratica</name>
    <name type="common">Euphrates poplar</name>
    <dbReference type="NCBI Taxonomy" id="75702"/>
    <lineage>
        <taxon>Eukaryota</taxon>
        <taxon>Viridiplantae</taxon>
        <taxon>Streptophyta</taxon>
        <taxon>Embryophyta</taxon>
        <taxon>Tracheophyta</taxon>
        <taxon>Spermatophyta</taxon>
        <taxon>Magnoliopsida</taxon>
        <taxon>eudicotyledons</taxon>
        <taxon>Gunneridae</taxon>
        <taxon>Pentapetalae</taxon>
        <taxon>rosids</taxon>
        <taxon>fabids</taxon>
        <taxon>Malpighiales</taxon>
        <taxon>Salicaceae</taxon>
        <taxon>Saliceae</taxon>
        <taxon>Populus</taxon>
    </lineage>
</organism>
<dbReference type="GeneID" id="105138056"/>
<feature type="compositionally biased region" description="Basic residues" evidence="1">
    <location>
        <begin position="238"/>
        <end position="248"/>
    </location>
</feature>
<feature type="compositionally biased region" description="Gly residues" evidence="1">
    <location>
        <begin position="210"/>
        <end position="221"/>
    </location>
</feature>
<keyword evidence="2" id="KW-1185">Reference proteome</keyword>
<feature type="compositionally biased region" description="Basic and acidic residues" evidence="1">
    <location>
        <begin position="410"/>
        <end position="423"/>
    </location>
</feature>
<evidence type="ECO:0000313" key="2">
    <source>
        <dbReference type="Proteomes" id="UP000694918"/>
    </source>
</evidence>
<feature type="region of interest" description="Disordered" evidence="1">
    <location>
        <begin position="735"/>
        <end position="754"/>
    </location>
</feature>
<feature type="compositionally biased region" description="Polar residues" evidence="1">
    <location>
        <begin position="902"/>
        <end position="923"/>
    </location>
</feature>
<feature type="compositionally biased region" description="Basic residues" evidence="1">
    <location>
        <begin position="523"/>
        <end position="534"/>
    </location>
</feature>
<feature type="compositionally biased region" description="Basic and acidic residues" evidence="1">
    <location>
        <begin position="249"/>
        <end position="262"/>
    </location>
</feature>
<feature type="compositionally biased region" description="Basic and acidic residues" evidence="1">
    <location>
        <begin position="180"/>
        <end position="203"/>
    </location>
</feature>
<evidence type="ECO:0000256" key="1">
    <source>
        <dbReference type="SAM" id="MobiDB-lite"/>
    </source>
</evidence>
<feature type="region of interest" description="Disordered" evidence="1">
    <location>
        <begin position="179"/>
        <end position="298"/>
    </location>
</feature>
<feature type="region of interest" description="Disordered" evidence="1">
    <location>
        <begin position="1117"/>
        <end position="1225"/>
    </location>
</feature>
<feature type="compositionally biased region" description="Polar residues" evidence="1">
    <location>
        <begin position="460"/>
        <end position="471"/>
    </location>
</feature>
<proteinExistence type="predicted"/>
<feature type="compositionally biased region" description="Polar residues" evidence="1">
    <location>
        <begin position="264"/>
        <end position="277"/>
    </location>
</feature>
<feature type="region of interest" description="Disordered" evidence="1">
    <location>
        <begin position="791"/>
        <end position="945"/>
    </location>
</feature>
<feature type="compositionally biased region" description="Polar residues" evidence="1">
    <location>
        <begin position="568"/>
        <end position="579"/>
    </location>
</feature>
<feature type="compositionally biased region" description="Low complexity" evidence="1">
    <location>
        <begin position="638"/>
        <end position="649"/>
    </location>
</feature>
<evidence type="ECO:0000313" key="3">
    <source>
        <dbReference type="RefSeq" id="XP_011042347.1"/>
    </source>
</evidence>
<feature type="compositionally biased region" description="Basic and acidic residues" evidence="1">
    <location>
        <begin position="491"/>
        <end position="504"/>
    </location>
</feature>
<dbReference type="Proteomes" id="UP000694918">
    <property type="component" value="Unplaced"/>
</dbReference>
<dbReference type="RefSeq" id="XP_011042347.1">
    <property type="nucleotide sequence ID" value="XM_011044045.1"/>
</dbReference>
<feature type="compositionally biased region" description="Polar residues" evidence="1">
    <location>
        <begin position="424"/>
        <end position="441"/>
    </location>
</feature>
<feature type="compositionally biased region" description="Low complexity" evidence="1">
    <location>
        <begin position="1194"/>
        <end position="1205"/>
    </location>
</feature>
<feature type="region of interest" description="Disordered" evidence="1">
    <location>
        <begin position="1062"/>
        <end position="1101"/>
    </location>
</feature>
<feature type="compositionally biased region" description="Polar residues" evidence="1">
    <location>
        <begin position="1206"/>
        <end position="1225"/>
    </location>
</feature>
<protein>
    <submittedName>
        <fullName evidence="3">Uncharacterized protein LOC105138056 isoform X1</fullName>
    </submittedName>
</protein>
<dbReference type="KEGG" id="peu:105138056"/>
<feature type="compositionally biased region" description="Basic and acidic residues" evidence="1">
    <location>
        <begin position="855"/>
        <end position="868"/>
    </location>
</feature>
<reference evidence="3" key="1">
    <citation type="submission" date="2025-08" db="UniProtKB">
        <authorList>
            <consortium name="RefSeq"/>
        </authorList>
    </citation>
    <scope>IDENTIFICATION</scope>
</reference>
<feature type="compositionally biased region" description="Basic and acidic residues" evidence="1">
    <location>
        <begin position="283"/>
        <end position="298"/>
    </location>
</feature>
<feature type="compositionally biased region" description="Basic and acidic residues" evidence="1">
    <location>
        <begin position="650"/>
        <end position="685"/>
    </location>
</feature>
<feature type="compositionally biased region" description="Low complexity" evidence="1">
    <location>
        <begin position="536"/>
        <end position="545"/>
    </location>
</feature>
<feature type="region of interest" description="Disordered" evidence="1">
    <location>
        <begin position="407"/>
        <end position="729"/>
    </location>
</feature>
<feature type="region of interest" description="Disordered" evidence="1">
    <location>
        <begin position="342"/>
        <end position="393"/>
    </location>
</feature>
<feature type="compositionally biased region" description="Basic and acidic residues" evidence="1">
    <location>
        <begin position="382"/>
        <end position="391"/>
    </location>
</feature>
<sequence length="1288" mass="138184">MADFYTVFIDTTLDTHLAFIVSASDTVSDLKKKILHEHKLCFPTNGDIKIHALKVKRRGVFYHLSESMFVKSAFDGTGKNWFVSVDASTIEENIDNLAAQVGTTNNGSTDEVNLLPNSHPKSLSNVVDLSLQLDESSRLAKQKASVAEQLGLDFAGNEELNNSSIVAYKGDCYRKVMSLADDKNGSDPPILEKYDEPGKEKEVQATPTGSVGGGSGDGIGDMQGSAPSDGALTTGSGAKKKNKRKRKSKDITDDLAGKEKEASVCQSGENESQQESAANKRRKIEEENRGDGSVKENEIVLSDSIKEISKHPTISQHHLVNNQKNAHAALHCLSSETLDDLSLPAASQGSGKGKKKKKSVNPANLETAVVPSSTDGETMEVNPKDFCKEPDTVPVPVQGVTISESCAVSVKEKHTDPVQEDGRPSSQGVDMSDTETTNAKSIQDAPELAAASTAKKRSPKNTILDDSQKPATDQVGGLEEEREALHPGSMLHEKCKPSDMRSKEAANTSELVEAGETVYPGTHSKKRKKSKRTRALLSTTLTLGTENVKSSTTADAASIEPHKDVNGDDSNYKGNQEDSNLAEKEMEEVSEMDKDVAVTYQLAEASEAVNPGTPSKKKKRSKRTRDLLSRIPGSGTENANSSAAPATSSNDHHKAASGDDSKDKVNQEESNLHAKEGKEVVEMDKVVVASELVEASETVNPGTPSKKRKKSKRTTDLLIRTPASGTEHVNISAAADAASTEPHEAVNGNDSNDKVNQEEINLLAKEEKEVSEVDKEVLVTSELVEASEAVNCGTPSKKRKKSKRTTDLLIRTPESGTEHVNISAAAGAASTEPHEAVNGNDSNDKVNQEEINLLAKEEKEVSEVDKEVLVTSELVEASEAVNCGTPSKKRKKSKRTRDLLNGTPTSGTEPNSSVADTSPTEPHNSVNGDDSNDNGNKEENSMAAKKRKVVLEMDVASTFRLATDTEIDDVIENVVKSAVNGCPSKIDHSDKAGHGMEVSCGSDQINFNEYFVPNQDHSKTADSGEVLVDKATKAKQVGGMNSNKKKKKLDALSRVPSFDLHGSSRLNVNDGIGEKPPAGGVKVSPSSKSDKISSTPAEARKSGALGLVVTNTFAKNNKEPSAVSYSSLESSRKTRARGHGSDKQHNQTNGREVSPANVEGVVNSSQRKKSLIGKSGTIFQDDNYEHSAEESTDSSDSSTRTPDNSLSSDYSDGESNSDFNSSQNGYYCLKSKEGVRKNIKKPLSGLTLEKILRSSSRYKKAKLTASQSQLEDTENEAVDFVPDSLANP</sequence>
<feature type="region of interest" description="Disordered" evidence="1">
    <location>
        <begin position="1257"/>
        <end position="1288"/>
    </location>
</feature>
<gene>
    <name evidence="3" type="primary">LOC105138056</name>
</gene>